<feature type="domain" description="Nitrophorin" evidence="2">
    <location>
        <begin position="32"/>
        <end position="202"/>
    </location>
</feature>
<keyword evidence="1" id="KW-0732">Signal</keyword>
<dbReference type="AlphaFoldDB" id="R4G8N2"/>
<dbReference type="EMBL" id="GAHY01000677">
    <property type="protein sequence ID" value="JAA76833.1"/>
    <property type="molecule type" value="mRNA"/>
</dbReference>
<dbReference type="GO" id="GO:0070026">
    <property type="term" value="F:nitric oxide binding"/>
    <property type="evidence" value="ECO:0007669"/>
    <property type="project" value="InterPro"/>
</dbReference>
<dbReference type="InterPro" id="IPR002351">
    <property type="entry name" value="Nitrophorin_domain"/>
</dbReference>
<dbReference type="CDD" id="cd19452">
    <property type="entry name" value="lipocalin_ABP"/>
    <property type="match status" value="1"/>
</dbReference>
<reference evidence="3" key="1">
    <citation type="submission" date="2013-04" db="EMBL/GenBank/DDBJ databases">
        <title>An insight into the transcriptome of the digestive tract of the blood sucking bug, Rhodnius prolixus.</title>
        <authorList>
            <person name="Ribeiro J.M.C."/>
            <person name="Genta F.A."/>
            <person name="Sorgine M.H.F."/>
            <person name="Paiva-Silva G.O."/>
            <person name="Majerowicz D."/>
            <person name="Medeiros M."/>
            <person name="Koerich L."/>
            <person name="Terra W.R."/>
            <person name="Ferreira C."/>
            <person name="Pimentel A.C."/>
            <person name="Bisch P.M."/>
            <person name="Diniz M.M.P."/>
            <person name="Nascimento R."/>
            <person name="Salmon D."/>
            <person name="Silber A.M."/>
            <person name="Alves M."/>
            <person name="Oliveira M.F."/>
            <person name="Gondim K.C."/>
            <person name="Silva Neto M.A.C."/>
            <person name="Atella G.C."/>
            <person name="Araujo H."/>
            <person name="Dias F.S."/>
            <person name="Polycarpo C.R."/>
            <person name="Fampa P."/>
            <person name="Melo A.C."/>
            <person name="Tanaka A.S."/>
            <person name="Balczun C."/>
            <person name="Oliveira J.H.M."/>
            <person name="Goncalves R."/>
            <person name="Lazoski C."/>
            <person name="Pereira M.A."/>
            <person name="Rivera-Pomar R."/>
            <person name="Diambra L."/>
            <person name="Schaub G.A."/>
            <person name="Garcia E.S."/>
            <person name="Azambuja P."/>
            <person name="Braz G.R.C."/>
            <person name="Oliveira P.L."/>
        </authorList>
    </citation>
    <scope>NUCLEOTIDE SEQUENCE</scope>
</reference>
<organism evidence="3">
    <name type="scientific">Rhodnius prolixus</name>
    <name type="common">Triatomid bug</name>
    <dbReference type="NCBI Taxonomy" id="13249"/>
    <lineage>
        <taxon>Eukaryota</taxon>
        <taxon>Metazoa</taxon>
        <taxon>Ecdysozoa</taxon>
        <taxon>Arthropoda</taxon>
        <taxon>Hexapoda</taxon>
        <taxon>Insecta</taxon>
        <taxon>Pterygota</taxon>
        <taxon>Neoptera</taxon>
        <taxon>Paraneoptera</taxon>
        <taxon>Hemiptera</taxon>
        <taxon>Heteroptera</taxon>
        <taxon>Panheteroptera</taxon>
        <taxon>Cimicomorpha</taxon>
        <taxon>Reduviidae</taxon>
        <taxon>Triatominae</taxon>
        <taxon>Rhodnius</taxon>
    </lineage>
</organism>
<dbReference type="InterPro" id="IPR012674">
    <property type="entry name" value="Calycin"/>
</dbReference>
<sequence>MKTCMTLILAAATLYLSAAEKDAAKKCASPEPMTPFDVDKFFKDAWYITHYKFGADTDSNNDNYCTKILQKKQNDNIKEVFSIYNTTTKAYSYYLSFSKTTSFVENYGKYTAKHIQVDKDGKELEEHSITVTYLDTDYSSYSVVYVCGEIMENLFSLYAVQSRNKNINSNVETKVKSVLNGINLNLDKLSSTKRVNCEFDDSTLNELLSKPFTYETEG</sequence>
<evidence type="ECO:0000313" key="3">
    <source>
        <dbReference type="EMBL" id="JAA76833.1"/>
    </source>
</evidence>
<feature type="chain" id="PRO_5004365495" evidence="1">
    <location>
        <begin position="20"/>
        <end position="218"/>
    </location>
</feature>
<protein>
    <submittedName>
        <fullName evidence="3">Putative nitrophorin</fullName>
    </submittedName>
</protein>
<dbReference type="Gene3D" id="2.40.128.20">
    <property type="match status" value="1"/>
</dbReference>
<dbReference type="GO" id="GO:0051381">
    <property type="term" value="F:histamine binding"/>
    <property type="evidence" value="ECO:0007669"/>
    <property type="project" value="InterPro"/>
</dbReference>
<proteinExistence type="evidence at transcript level"/>
<evidence type="ECO:0000256" key="1">
    <source>
        <dbReference type="SAM" id="SignalP"/>
    </source>
</evidence>
<accession>R4G8N2</accession>
<dbReference type="SUPFAM" id="SSF50814">
    <property type="entry name" value="Lipocalins"/>
    <property type="match status" value="1"/>
</dbReference>
<evidence type="ECO:0000259" key="2">
    <source>
        <dbReference type="Pfam" id="PF02087"/>
    </source>
</evidence>
<dbReference type="VEuPathDB" id="VectorBase:RPRC000313"/>
<dbReference type="Pfam" id="PF02087">
    <property type="entry name" value="Nitrophorin"/>
    <property type="match status" value="1"/>
</dbReference>
<name>R4G8N2_RHOPR</name>
<feature type="signal peptide" evidence="1">
    <location>
        <begin position="1"/>
        <end position="19"/>
    </location>
</feature>